<dbReference type="EMBL" id="MDCJ01000002">
    <property type="protein sequence ID" value="ODS11676.1"/>
    <property type="molecule type" value="Genomic_DNA"/>
</dbReference>
<reference evidence="2 3" key="1">
    <citation type="submission" date="2016-08" db="EMBL/GenBank/DDBJ databases">
        <title>Genome sequencing of Vibrio scophthalmi strain FP3289, an isolated from Paralichthys olivaceus.</title>
        <authorList>
            <person name="Han H.-J."/>
        </authorList>
    </citation>
    <scope>NUCLEOTIDE SEQUENCE [LARGE SCALE GENOMIC DNA]</scope>
    <source>
        <strain evidence="2 3">FP3289</strain>
    </source>
</reference>
<organism evidence="2 3">
    <name type="scientific">Vibrio scophthalmi</name>
    <dbReference type="NCBI Taxonomy" id="45658"/>
    <lineage>
        <taxon>Bacteria</taxon>
        <taxon>Pseudomonadati</taxon>
        <taxon>Pseudomonadota</taxon>
        <taxon>Gammaproteobacteria</taxon>
        <taxon>Vibrionales</taxon>
        <taxon>Vibrionaceae</taxon>
        <taxon>Vibrio</taxon>
    </lineage>
</organism>
<dbReference type="OrthoDB" id="9901315at2"/>
<keyword evidence="1" id="KW-0472">Membrane</keyword>
<feature type="transmembrane region" description="Helical" evidence="1">
    <location>
        <begin position="83"/>
        <end position="103"/>
    </location>
</feature>
<dbReference type="PATRIC" id="fig|45658.8.peg.1952"/>
<comment type="caution">
    <text evidence="2">The sequence shown here is derived from an EMBL/GenBank/DDBJ whole genome shotgun (WGS) entry which is preliminary data.</text>
</comment>
<dbReference type="Proteomes" id="UP000095131">
    <property type="component" value="Unassembled WGS sequence"/>
</dbReference>
<feature type="transmembrane region" description="Helical" evidence="1">
    <location>
        <begin position="49"/>
        <end position="71"/>
    </location>
</feature>
<protein>
    <submittedName>
        <fullName evidence="2">Uncharacterized protein</fullName>
    </submittedName>
</protein>
<name>A0A1E3WPI1_9VIBR</name>
<proteinExistence type="predicted"/>
<dbReference type="AlphaFoldDB" id="A0A1E3WPI1"/>
<feature type="transmembrane region" description="Helical" evidence="1">
    <location>
        <begin position="109"/>
        <end position="129"/>
    </location>
</feature>
<keyword evidence="1" id="KW-1133">Transmembrane helix</keyword>
<evidence type="ECO:0000313" key="3">
    <source>
        <dbReference type="Proteomes" id="UP000095131"/>
    </source>
</evidence>
<keyword evidence="1" id="KW-0812">Transmembrane</keyword>
<sequence length="146" mass="16120">MQNSKFKDGLKMVAITVAGLVIFNVMAVMMGFVTFYLCEDVFNIYGDEAPIGSAVFIAGIVCVLFLSGRVAAHYKQAASVQTLFLSTSLLYLAIILIVRHIVISFGFDQLVNTIVVAQLSVYLFLIFYINLKYSKKKTANVELSAE</sequence>
<dbReference type="RefSeq" id="WP_069446811.1">
    <property type="nucleotide sequence ID" value="NZ_MDCJ01000002.1"/>
</dbReference>
<gene>
    <name evidence="2" type="ORF">VSF3289_01943</name>
</gene>
<evidence type="ECO:0000313" key="2">
    <source>
        <dbReference type="EMBL" id="ODS11676.1"/>
    </source>
</evidence>
<feature type="transmembrane region" description="Helical" evidence="1">
    <location>
        <begin position="12"/>
        <end position="37"/>
    </location>
</feature>
<evidence type="ECO:0000256" key="1">
    <source>
        <dbReference type="SAM" id="Phobius"/>
    </source>
</evidence>
<accession>A0A1E3WPI1</accession>